<dbReference type="GO" id="GO:0048038">
    <property type="term" value="F:quinone binding"/>
    <property type="evidence" value="ECO:0007669"/>
    <property type="project" value="TreeGrafter"/>
</dbReference>
<evidence type="ECO:0000256" key="1">
    <source>
        <dbReference type="ARBA" id="ARBA00006484"/>
    </source>
</evidence>
<dbReference type="PANTHER" id="PTHR42760:SF133">
    <property type="entry name" value="3-OXOACYL-[ACYL-CARRIER-PROTEIN] REDUCTASE"/>
    <property type="match status" value="1"/>
</dbReference>
<dbReference type="PANTHER" id="PTHR42760">
    <property type="entry name" value="SHORT-CHAIN DEHYDROGENASES/REDUCTASES FAMILY MEMBER"/>
    <property type="match status" value="1"/>
</dbReference>
<dbReference type="Proteomes" id="UP000193387">
    <property type="component" value="Unassembled WGS sequence"/>
</dbReference>
<reference evidence="3 4" key="1">
    <citation type="submission" date="2016-01" db="EMBL/GenBank/DDBJ databases">
        <title>The new phylogeny of the genus Mycobacterium.</title>
        <authorList>
            <person name="Tarcisio F."/>
            <person name="Conor M."/>
            <person name="Antonella G."/>
            <person name="Elisabetta G."/>
            <person name="Giulia F.S."/>
            <person name="Sara T."/>
            <person name="Anna F."/>
            <person name="Clotilde B."/>
            <person name="Roberto B."/>
            <person name="Veronica D.S."/>
            <person name="Fabio R."/>
            <person name="Monica P."/>
            <person name="Olivier J."/>
            <person name="Enrico T."/>
            <person name="Nicola S."/>
        </authorList>
    </citation>
    <scope>NUCLEOTIDE SEQUENCE [LARGE SCALE GENOMIC DNA]</scope>
    <source>
        <strain evidence="3 4">DSM 44616</strain>
    </source>
</reference>
<dbReference type="AlphaFoldDB" id="A0AAJ3NUN0"/>
<dbReference type="PRINTS" id="PR00080">
    <property type="entry name" value="SDRFAMILY"/>
</dbReference>
<comment type="similarity">
    <text evidence="1">Belongs to the short-chain dehydrogenases/reductases (SDR) family.</text>
</comment>
<dbReference type="FunFam" id="3.40.50.720:FF:000084">
    <property type="entry name" value="Short-chain dehydrogenase reductase"/>
    <property type="match status" value="1"/>
</dbReference>
<protein>
    <recommendedName>
        <fullName evidence="5">Oxidoreductase</fullName>
    </recommendedName>
</protein>
<dbReference type="PROSITE" id="PS00061">
    <property type="entry name" value="ADH_SHORT"/>
    <property type="match status" value="1"/>
</dbReference>
<dbReference type="Pfam" id="PF13561">
    <property type="entry name" value="adh_short_C2"/>
    <property type="match status" value="1"/>
</dbReference>
<proteinExistence type="inferred from homology"/>
<comment type="caution">
    <text evidence="3">The sequence shown here is derived from an EMBL/GenBank/DDBJ whole genome shotgun (WGS) entry which is preliminary data.</text>
</comment>
<dbReference type="PRINTS" id="PR00081">
    <property type="entry name" value="GDHRDH"/>
</dbReference>
<name>A0AAJ3NUN0_9MYCO</name>
<dbReference type="CDD" id="cd05233">
    <property type="entry name" value="SDR_c"/>
    <property type="match status" value="1"/>
</dbReference>
<evidence type="ECO:0000313" key="3">
    <source>
        <dbReference type="EMBL" id="ORW75472.1"/>
    </source>
</evidence>
<gene>
    <name evidence="3" type="ORF">AWC23_02770</name>
</gene>
<dbReference type="InterPro" id="IPR036291">
    <property type="entry name" value="NAD(P)-bd_dom_sf"/>
</dbReference>
<keyword evidence="2" id="KW-0560">Oxidoreductase</keyword>
<dbReference type="Gene3D" id="3.40.50.720">
    <property type="entry name" value="NAD(P)-binding Rossmann-like Domain"/>
    <property type="match status" value="1"/>
</dbReference>
<sequence length="290" mass="30100">MDGKGLVNGLLAGKAVIVTGAGSGIGAAVAKQAAADGANVLLLGRRVDKLEETAAAIGDGALVQRCDVTQQADIDRAVALALARWGRIDGLVNNAGMFVMAHALEMTREQWNQVIDVDLSASFFFTQAAGRVMARAGGGSVVNIASVNGHQGEPLNAPYNASKAGLIGLTRSLAMDLGRFGIRVNSVSPGYVDGTPMADDTGDADEPMSVLLSDWQRAPLRRMVDTPEVANLCTFLLSDRASGMTGSDVVIDGGMLTNHYALESVPATGWASFQDSVTAQVRAKLVSGEL</sequence>
<evidence type="ECO:0008006" key="5">
    <source>
        <dbReference type="Google" id="ProtNLM"/>
    </source>
</evidence>
<organism evidence="3 4">
    <name type="scientific">Mycobacterium saskatchewanense</name>
    <dbReference type="NCBI Taxonomy" id="220927"/>
    <lineage>
        <taxon>Bacteria</taxon>
        <taxon>Bacillati</taxon>
        <taxon>Actinomycetota</taxon>
        <taxon>Actinomycetes</taxon>
        <taxon>Mycobacteriales</taxon>
        <taxon>Mycobacteriaceae</taxon>
        <taxon>Mycobacterium</taxon>
        <taxon>Mycobacterium simiae complex</taxon>
    </lineage>
</organism>
<dbReference type="EMBL" id="LQPR01000002">
    <property type="protein sequence ID" value="ORW75472.1"/>
    <property type="molecule type" value="Genomic_DNA"/>
</dbReference>
<dbReference type="InterPro" id="IPR020904">
    <property type="entry name" value="Sc_DH/Rdtase_CS"/>
</dbReference>
<evidence type="ECO:0000313" key="4">
    <source>
        <dbReference type="Proteomes" id="UP000193387"/>
    </source>
</evidence>
<dbReference type="SUPFAM" id="SSF51735">
    <property type="entry name" value="NAD(P)-binding Rossmann-fold domains"/>
    <property type="match status" value="1"/>
</dbReference>
<dbReference type="GO" id="GO:0006633">
    <property type="term" value="P:fatty acid biosynthetic process"/>
    <property type="evidence" value="ECO:0007669"/>
    <property type="project" value="TreeGrafter"/>
</dbReference>
<dbReference type="NCBIfam" id="NF005559">
    <property type="entry name" value="PRK07231.1"/>
    <property type="match status" value="1"/>
</dbReference>
<evidence type="ECO:0000256" key="2">
    <source>
        <dbReference type="ARBA" id="ARBA00023002"/>
    </source>
</evidence>
<dbReference type="InterPro" id="IPR002347">
    <property type="entry name" value="SDR_fam"/>
</dbReference>
<keyword evidence="4" id="KW-1185">Reference proteome</keyword>
<accession>A0AAJ3NUN0</accession>
<dbReference type="RefSeq" id="WP_085253665.1">
    <property type="nucleotide sequence ID" value="NZ_AP022573.1"/>
</dbReference>
<dbReference type="GO" id="GO:0016616">
    <property type="term" value="F:oxidoreductase activity, acting on the CH-OH group of donors, NAD or NADP as acceptor"/>
    <property type="evidence" value="ECO:0007669"/>
    <property type="project" value="TreeGrafter"/>
</dbReference>